<dbReference type="STRING" id="1428644.BIV57_04665"/>
<dbReference type="Pfam" id="PF00931">
    <property type="entry name" value="NB-ARC"/>
    <property type="match status" value="1"/>
</dbReference>
<gene>
    <name evidence="3" type="ORF">BIV57_04665</name>
</gene>
<evidence type="ECO:0000313" key="3">
    <source>
        <dbReference type="EMBL" id="OIV38680.1"/>
    </source>
</evidence>
<dbReference type="Gene3D" id="3.40.50.300">
    <property type="entry name" value="P-loop containing nucleotide triphosphate hydrolases"/>
    <property type="match status" value="1"/>
</dbReference>
<evidence type="ECO:0000259" key="1">
    <source>
        <dbReference type="Pfam" id="PF00931"/>
    </source>
</evidence>
<reference evidence="3 4" key="1">
    <citation type="submission" date="2016-10" db="EMBL/GenBank/DDBJ databases">
        <title>Genome sequence of Streptomyces gilvigriseus MUSC 26.</title>
        <authorList>
            <person name="Lee L.-H."/>
            <person name="Ser H.-L."/>
        </authorList>
    </citation>
    <scope>NUCLEOTIDE SEQUENCE [LARGE SCALE GENOMIC DNA]</scope>
    <source>
        <strain evidence="3 4">MUSC 26</strain>
    </source>
</reference>
<dbReference type="PRINTS" id="PR00364">
    <property type="entry name" value="DISEASERSIST"/>
</dbReference>
<accession>A0A1J7CAY4</accession>
<name>A0A1J7CAY4_9ACTN</name>
<comment type="caution">
    <text evidence="3">The sequence shown here is derived from an EMBL/GenBank/DDBJ whole genome shotgun (WGS) entry which is preliminary data.</text>
</comment>
<dbReference type="GO" id="GO:0043531">
    <property type="term" value="F:ADP binding"/>
    <property type="evidence" value="ECO:0007669"/>
    <property type="project" value="InterPro"/>
</dbReference>
<keyword evidence="4" id="KW-1185">Reference proteome</keyword>
<evidence type="ECO:0000313" key="4">
    <source>
        <dbReference type="Proteomes" id="UP000243342"/>
    </source>
</evidence>
<dbReference type="PANTHER" id="PTHR47691">
    <property type="entry name" value="REGULATOR-RELATED"/>
    <property type="match status" value="1"/>
</dbReference>
<dbReference type="Pfam" id="PF25872">
    <property type="entry name" value="HTH_77"/>
    <property type="match status" value="1"/>
</dbReference>
<evidence type="ECO:0000259" key="2">
    <source>
        <dbReference type="Pfam" id="PF25872"/>
    </source>
</evidence>
<dbReference type="AlphaFoldDB" id="A0A1J7CAY4"/>
<dbReference type="InterPro" id="IPR002182">
    <property type="entry name" value="NB-ARC"/>
</dbReference>
<dbReference type="SUPFAM" id="SSF52540">
    <property type="entry name" value="P-loop containing nucleoside triphosphate hydrolases"/>
    <property type="match status" value="1"/>
</dbReference>
<organism evidence="3 4">
    <name type="scientific">Mangrovactinospora gilvigrisea</name>
    <dbReference type="NCBI Taxonomy" id="1428644"/>
    <lineage>
        <taxon>Bacteria</taxon>
        <taxon>Bacillati</taxon>
        <taxon>Actinomycetota</taxon>
        <taxon>Actinomycetes</taxon>
        <taxon>Kitasatosporales</taxon>
        <taxon>Streptomycetaceae</taxon>
        <taxon>Mangrovactinospora</taxon>
    </lineage>
</organism>
<dbReference type="OrthoDB" id="499349at2"/>
<evidence type="ECO:0008006" key="5">
    <source>
        <dbReference type="Google" id="ProtNLM"/>
    </source>
</evidence>
<proteinExistence type="predicted"/>
<dbReference type="SUPFAM" id="SSF48452">
    <property type="entry name" value="TPR-like"/>
    <property type="match status" value="1"/>
</dbReference>
<feature type="domain" description="Winged helix-turn-helix" evidence="2">
    <location>
        <begin position="265"/>
        <end position="334"/>
    </location>
</feature>
<dbReference type="InterPro" id="IPR058852">
    <property type="entry name" value="HTH_77"/>
</dbReference>
<dbReference type="Gene3D" id="1.25.40.10">
    <property type="entry name" value="Tetratricopeptide repeat domain"/>
    <property type="match status" value="1"/>
</dbReference>
<sequence length="691" mass="74068">MRMTTHEHGLWAGGLPPEGTELIGRRTELARLRELLGASRLVTLTGVGGVGKTRLALRAAADARPAFPDGVWWVELSALRRGSLLEQDIAEALPLTDQTTRPMIDILSDYLADRELLLVLDTCEHLVEDCALVAEALLEAAPGLRILATSLRPLGIEEERVLAVAPLPVEDAASLLAARAAETAPGSPADRPELMRLSRRLDGLPLALELAAARLGEMTVPELADRLDDRFAVLGTTDSVVDEADPPWHQALRTTVGWSHELCSPAERLLWARLSVFAGGFDAVAAVGVCADEHLPHETIPGLLAGLADRSLLVPATAGRSGPRFRMLDTIRDFGSFWLRGVGEEHALRHRHAEHYRSMAHRADAAWMGPDQLVWHERAVAEHANLRAALEFCLAEGDANRAQDLAGALWFLWVACGFAREGRHFLDRALALAPSPGLVRAKALWARCSTASVQGDAEALGRFSAAFHAAVAHDPDETAAVGDIQLRGRVHLANGQMKEALAVFETAPPSPPHDGRYPAAWFMAVSLEAFAHVFLGQAVEAAAIADEMRAACAGRGETWLRAWAEHMRALAALGLGRTEEAEALARAAVDGKRHLDDWTGIAMNIELLAAAAVRSGRAENAARLLGTAEVLWHTIGVPQSGVPVLIASHTACEDRTRELLGDEAYRTAFAAGRDAGPEAGIAYALAPPPTG</sequence>
<feature type="domain" description="NB-ARC" evidence="1">
    <location>
        <begin position="38"/>
        <end position="121"/>
    </location>
</feature>
<protein>
    <recommendedName>
        <fullName evidence="5">NB-ARC domain-containing protein</fullName>
    </recommendedName>
</protein>
<dbReference type="EMBL" id="MLCF01000016">
    <property type="protein sequence ID" value="OIV38680.1"/>
    <property type="molecule type" value="Genomic_DNA"/>
</dbReference>
<dbReference type="InterPro" id="IPR027417">
    <property type="entry name" value="P-loop_NTPase"/>
</dbReference>
<dbReference type="InterPro" id="IPR011990">
    <property type="entry name" value="TPR-like_helical_dom_sf"/>
</dbReference>
<dbReference type="PANTHER" id="PTHR47691:SF3">
    <property type="entry name" value="HTH-TYPE TRANSCRIPTIONAL REGULATOR RV0890C-RELATED"/>
    <property type="match status" value="1"/>
</dbReference>
<dbReference type="Proteomes" id="UP000243342">
    <property type="component" value="Unassembled WGS sequence"/>
</dbReference>